<evidence type="ECO:0000313" key="3">
    <source>
        <dbReference type="EMBL" id="HHY29049.1"/>
    </source>
</evidence>
<comment type="caution">
    <text evidence="3">The sequence shown here is derived from an EMBL/GenBank/DDBJ whole genome shotgun (WGS) entry which is preliminary data.</text>
</comment>
<feature type="transmembrane region" description="Helical" evidence="2">
    <location>
        <begin position="49"/>
        <end position="69"/>
    </location>
</feature>
<reference evidence="3 4" key="1">
    <citation type="journal article" date="2020" name="Biotechnol. Biofuels">
        <title>New insights from the biogas microbiome by comprehensive genome-resolved metagenomics of nearly 1600 species originating from multiple anaerobic digesters.</title>
        <authorList>
            <person name="Campanaro S."/>
            <person name="Treu L."/>
            <person name="Rodriguez-R L.M."/>
            <person name="Kovalovszki A."/>
            <person name="Ziels R.M."/>
            <person name="Maus I."/>
            <person name="Zhu X."/>
            <person name="Kougias P.G."/>
            <person name="Basile A."/>
            <person name="Luo G."/>
            <person name="Schluter A."/>
            <person name="Konstantinidis K.T."/>
            <person name="Angelidaki I."/>
        </authorList>
    </citation>
    <scope>NUCLEOTIDE SEQUENCE [LARGE SCALE GENOMIC DNA]</scope>
    <source>
        <strain evidence="3">AS05jafATM_4</strain>
    </source>
</reference>
<evidence type="ECO:0000256" key="2">
    <source>
        <dbReference type="SAM" id="Phobius"/>
    </source>
</evidence>
<keyword evidence="2" id="KW-0812">Transmembrane</keyword>
<organism evidence="3 4">
    <name type="scientific">Desulfitobacterium dehalogenans</name>
    <dbReference type="NCBI Taxonomy" id="36854"/>
    <lineage>
        <taxon>Bacteria</taxon>
        <taxon>Bacillati</taxon>
        <taxon>Bacillota</taxon>
        <taxon>Clostridia</taxon>
        <taxon>Eubacteriales</taxon>
        <taxon>Desulfitobacteriaceae</taxon>
        <taxon>Desulfitobacterium</taxon>
    </lineage>
</organism>
<feature type="region of interest" description="Disordered" evidence="1">
    <location>
        <begin position="198"/>
        <end position="218"/>
    </location>
</feature>
<keyword evidence="2" id="KW-0472">Membrane</keyword>
<protein>
    <submittedName>
        <fullName evidence="3">Uncharacterized protein</fullName>
    </submittedName>
</protein>
<feature type="compositionally biased region" description="Polar residues" evidence="1">
    <location>
        <begin position="203"/>
        <end position="213"/>
    </location>
</feature>
<name>A0A7C6Z7C8_9FIRM</name>
<proteinExistence type="predicted"/>
<keyword evidence="2" id="KW-1133">Transmembrane helix</keyword>
<sequence length="259" mass="27805">MKHAELIVQPTFTLQSNVERMKVMSRRLSNDLTRKQANWERNQRKKRKLLLRLTASTAAFTIATFGPIAQTPMAFAYTNIQQEQPGDDSDQLENGLLIVDGVVYDINADTGADADADVDVDVDTDVDADADVDTDADDSVYQDVNSDDDLSNVDLGSASNNNVSPFSAGSYAITSNTSLSQTGGETVGNGWGNVNVDFEGDHTSNGNGASSEMYSGGDDEGNSWSLKIVVGKDKDWKVVATGNVPEGSFDIYVQEGNGN</sequence>
<evidence type="ECO:0000256" key="1">
    <source>
        <dbReference type="SAM" id="MobiDB-lite"/>
    </source>
</evidence>
<dbReference type="EMBL" id="DUTF01000437">
    <property type="protein sequence ID" value="HHY29049.1"/>
    <property type="molecule type" value="Genomic_DNA"/>
</dbReference>
<dbReference type="AlphaFoldDB" id="A0A7C6Z7C8"/>
<gene>
    <name evidence="3" type="ORF">GX523_20330</name>
</gene>
<feature type="compositionally biased region" description="Acidic residues" evidence="1">
    <location>
        <begin position="128"/>
        <end position="151"/>
    </location>
</feature>
<feature type="non-terminal residue" evidence="3">
    <location>
        <position position="259"/>
    </location>
</feature>
<evidence type="ECO:0000313" key="4">
    <source>
        <dbReference type="Proteomes" id="UP000553059"/>
    </source>
</evidence>
<dbReference type="Proteomes" id="UP000553059">
    <property type="component" value="Unassembled WGS sequence"/>
</dbReference>
<feature type="region of interest" description="Disordered" evidence="1">
    <location>
        <begin position="128"/>
        <end position="159"/>
    </location>
</feature>
<accession>A0A7C6Z7C8</accession>